<protein>
    <submittedName>
        <fullName evidence="1">Uncharacterized protein</fullName>
    </submittedName>
</protein>
<comment type="caution">
    <text evidence="1">The sequence shown here is derived from an EMBL/GenBank/DDBJ whole genome shotgun (WGS) entry which is preliminary data.</text>
</comment>
<dbReference type="OrthoDB" id="5512913at2"/>
<proteinExistence type="predicted"/>
<reference evidence="1 2" key="1">
    <citation type="submission" date="2013-05" db="EMBL/GenBank/DDBJ databases">
        <title>Genome assembly of Chondromyces apiculatus DSM 436.</title>
        <authorList>
            <person name="Sharma G."/>
            <person name="Khatri I."/>
            <person name="Kaur C."/>
            <person name="Mayilraj S."/>
            <person name="Subramanian S."/>
        </authorList>
    </citation>
    <scope>NUCLEOTIDE SEQUENCE [LARGE SCALE GENOMIC DNA]</scope>
    <source>
        <strain evidence="1 2">DSM 436</strain>
    </source>
</reference>
<dbReference type="EMBL" id="ASRX01000013">
    <property type="protein sequence ID" value="EYF06906.1"/>
    <property type="molecule type" value="Genomic_DNA"/>
</dbReference>
<dbReference type="Proteomes" id="UP000019678">
    <property type="component" value="Unassembled WGS sequence"/>
</dbReference>
<evidence type="ECO:0000313" key="2">
    <source>
        <dbReference type="Proteomes" id="UP000019678"/>
    </source>
</evidence>
<dbReference type="AlphaFoldDB" id="A0A017TE59"/>
<keyword evidence="2" id="KW-1185">Reference proteome</keyword>
<name>A0A017TE59_9BACT</name>
<gene>
    <name evidence="1" type="ORF">CAP_1164</name>
</gene>
<evidence type="ECO:0000313" key="1">
    <source>
        <dbReference type="EMBL" id="EYF06906.1"/>
    </source>
</evidence>
<organism evidence="1 2">
    <name type="scientific">Chondromyces apiculatus DSM 436</name>
    <dbReference type="NCBI Taxonomy" id="1192034"/>
    <lineage>
        <taxon>Bacteria</taxon>
        <taxon>Pseudomonadati</taxon>
        <taxon>Myxococcota</taxon>
        <taxon>Polyangia</taxon>
        <taxon>Polyangiales</taxon>
        <taxon>Polyangiaceae</taxon>
        <taxon>Chondromyces</taxon>
    </lineage>
</organism>
<sequence length="423" mass="46217">MENVDEQGGTGATHLDLPPEVPVRAVEVLDKAWAAGAPPRRRRWAGRAAVGCVVLAAATGALECAPARPDPAAQVKTLLQPETVVPTRASRWSWPAASTFADVAEMAARDARPIRLFHGALKGYTGVRFEGVDLAFTRDEDGVFAFWPVVPMNQEASQLLDYGMSEGWRLHEGDVEARPSGKLTFGRRGATLDFEPVSISAASAPEPAALADWAYVATLLLAEPPVYSEEIHRDDWDEVEFRLASALKSGDHETALEIYRNHEPVGRCSMDERPAEVARDYAELCHGLGKLGCFLQLHLRIMGNNFARVAYSNYGEAAADTGAELLLDAGIDVDRFFRGLVVRFEGVPAVGDLGVRRLARSIKESGRAVTLTASLTQMAENPHLDDYNRLRAIQVLALLDKHGALRQDALPRVARTWLDHQGR</sequence>
<dbReference type="RefSeq" id="WP_044238648.1">
    <property type="nucleotide sequence ID" value="NZ_ASRX01000013.1"/>
</dbReference>
<accession>A0A017TE59</accession>
<dbReference type="eggNOG" id="ENOG502ZBG8">
    <property type="taxonomic scope" value="Bacteria"/>
</dbReference>
<dbReference type="STRING" id="1192034.CAP_1164"/>